<gene>
    <name evidence="3" type="ORF">CANARDRAFT_29153</name>
</gene>
<reference evidence="4" key="1">
    <citation type="submission" date="2016-04" db="EMBL/GenBank/DDBJ databases">
        <title>Comparative genomics of biotechnologically important yeasts.</title>
        <authorList>
            <consortium name="DOE Joint Genome Institute"/>
            <person name="Riley R."/>
            <person name="Haridas S."/>
            <person name="Wolfe K.H."/>
            <person name="Lopes M.R."/>
            <person name="Hittinger C.T."/>
            <person name="Goker M."/>
            <person name="Salamov A."/>
            <person name="Wisecaver J."/>
            <person name="Long T.M."/>
            <person name="Aerts A.L."/>
            <person name="Barry K."/>
            <person name="Choi C."/>
            <person name="Clum A."/>
            <person name="Coughlan A.Y."/>
            <person name="Deshpande S."/>
            <person name="Douglass A.P."/>
            <person name="Hanson S.J."/>
            <person name="Klenk H.-P."/>
            <person name="Labutti K."/>
            <person name="Lapidus A."/>
            <person name="Lindquist E."/>
            <person name="Lipzen A."/>
            <person name="Meier-Kolthoff J.P."/>
            <person name="Ohm R.A."/>
            <person name="Otillar R.P."/>
            <person name="Pangilinan J."/>
            <person name="Peng Y."/>
            <person name="Rokas A."/>
            <person name="Rosa C.A."/>
            <person name="Scheuner C."/>
            <person name="Sibirny A.A."/>
            <person name="Slot J.C."/>
            <person name="Stielow J.B."/>
            <person name="Sun H."/>
            <person name="Kurtzman C.P."/>
            <person name="Blackwell M."/>
            <person name="Grigoriev I.V."/>
            <person name="Jeffries T.W."/>
        </authorList>
    </citation>
    <scope>NUCLEOTIDE SEQUENCE [LARGE SCALE GENOMIC DNA]</scope>
    <source>
        <strain evidence="4">NRRL YB-2248</strain>
    </source>
</reference>
<name>A0A1E4SYQ9_9ASCO</name>
<feature type="transmembrane region" description="Helical" evidence="2">
    <location>
        <begin position="221"/>
        <end position="241"/>
    </location>
</feature>
<keyword evidence="2" id="KW-1133">Transmembrane helix</keyword>
<dbReference type="Proteomes" id="UP000094801">
    <property type="component" value="Unassembled WGS sequence"/>
</dbReference>
<dbReference type="GO" id="GO:0016020">
    <property type="term" value="C:membrane"/>
    <property type="evidence" value="ECO:0007669"/>
    <property type="project" value="TreeGrafter"/>
</dbReference>
<evidence type="ECO:0008006" key="5">
    <source>
        <dbReference type="Google" id="ProtNLM"/>
    </source>
</evidence>
<dbReference type="OrthoDB" id="4034134at2759"/>
<dbReference type="STRING" id="983967.A0A1E4SYQ9"/>
<evidence type="ECO:0000256" key="1">
    <source>
        <dbReference type="SAM" id="MobiDB-lite"/>
    </source>
</evidence>
<dbReference type="InterPro" id="IPR038872">
    <property type="entry name" value="Put_GTT3"/>
</dbReference>
<keyword evidence="4" id="KW-1185">Reference proteome</keyword>
<evidence type="ECO:0000256" key="2">
    <source>
        <dbReference type="SAM" id="Phobius"/>
    </source>
</evidence>
<sequence length="343" mass="38336">MSLTHKTKIQLTDIADDLNIDVSDCKFKKDIAERLSAFFVEHAFSFPEDSKYYDFAKYAAGGASKQSSPIKSKKKVTIDDSPIGILEDESVDEAEVEVATGSGDEDEEAEVEAEAEAESEEAEASESDEPKGSAVSLACTKLKVFKSKFNCEAISDYIETKNFEIREELSDPFTINTITLILQTLYLSTYFYETTTVKSASFVPQLIADNLKDYTIVDLAVLIKPSFLSTFALWFLASYLVPKAVSFYVNFTYDFEFDPFIHSLTKLLATLILFKLEINASDIQSEIAFQFTKSSFSYGFLVKYARHLALQSLVLLRGAFGNWVLIEAVFSSIVAIYANLSFI</sequence>
<evidence type="ECO:0000313" key="3">
    <source>
        <dbReference type="EMBL" id="ODV84629.1"/>
    </source>
</evidence>
<proteinExistence type="predicted"/>
<feature type="transmembrane region" description="Helical" evidence="2">
    <location>
        <begin position="320"/>
        <end position="340"/>
    </location>
</feature>
<organism evidence="3 4">
    <name type="scientific">[Candida] arabinofermentans NRRL YB-2248</name>
    <dbReference type="NCBI Taxonomy" id="983967"/>
    <lineage>
        <taxon>Eukaryota</taxon>
        <taxon>Fungi</taxon>
        <taxon>Dikarya</taxon>
        <taxon>Ascomycota</taxon>
        <taxon>Saccharomycotina</taxon>
        <taxon>Pichiomycetes</taxon>
        <taxon>Pichiales</taxon>
        <taxon>Pichiaceae</taxon>
        <taxon>Ogataea</taxon>
        <taxon>Ogataea/Candida clade</taxon>
    </lineage>
</organism>
<keyword evidence="2" id="KW-0812">Transmembrane</keyword>
<evidence type="ECO:0000313" key="4">
    <source>
        <dbReference type="Proteomes" id="UP000094801"/>
    </source>
</evidence>
<keyword evidence="2" id="KW-0472">Membrane</keyword>
<feature type="compositionally biased region" description="Acidic residues" evidence="1">
    <location>
        <begin position="103"/>
        <end position="127"/>
    </location>
</feature>
<dbReference type="EMBL" id="KV453856">
    <property type="protein sequence ID" value="ODV84629.1"/>
    <property type="molecule type" value="Genomic_DNA"/>
</dbReference>
<feature type="region of interest" description="Disordered" evidence="1">
    <location>
        <begin position="96"/>
        <end position="131"/>
    </location>
</feature>
<dbReference type="AlphaFoldDB" id="A0A1E4SYQ9"/>
<dbReference type="PANTHER" id="PTHR41807">
    <property type="entry name" value="GLUTATHIONE TRANSFERASE 3"/>
    <property type="match status" value="1"/>
</dbReference>
<protein>
    <recommendedName>
        <fullName evidence="5">Rho termination factor N-terminal domain-containing protein</fullName>
    </recommendedName>
</protein>
<dbReference type="PANTHER" id="PTHR41807:SF1">
    <property type="entry name" value="GLUTATHIONE TRANSFERASE 3"/>
    <property type="match status" value="1"/>
</dbReference>
<accession>A0A1E4SYQ9</accession>